<dbReference type="RefSeq" id="WP_132691167.1">
    <property type="nucleotide sequence ID" value="NZ_SKBU01000015.1"/>
</dbReference>
<dbReference type="GO" id="GO:0005524">
    <property type="term" value="F:ATP binding"/>
    <property type="evidence" value="ECO:0007669"/>
    <property type="project" value="UniProtKB-KW"/>
</dbReference>
<keyword evidence="5" id="KW-0378">Hydrolase</keyword>
<dbReference type="Pfam" id="PF00270">
    <property type="entry name" value="DEAD"/>
    <property type="match status" value="1"/>
</dbReference>
<accession>A0A4R1BHY1</accession>
<dbReference type="PROSITE" id="PS51192">
    <property type="entry name" value="HELICASE_ATP_BIND_1"/>
    <property type="match status" value="1"/>
</dbReference>
<keyword evidence="5" id="KW-0347">Helicase</keyword>
<evidence type="ECO:0000256" key="1">
    <source>
        <dbReference type="ARBA" id="ARBA00022741"/>
    </source>
</evidence>
<dbReference type="InterPro" id="IPR001650">
    <property type="entry name" value="Helicase_C-like"/>
</dbReference>
<evidence type="ECO:0000259" key="4">
    <source>
        <dbReference type="PROSITE" id="PS51194"/>
    </source>
</evidence>
<reference evidence="5 6" key="1">
    <citation type="submission" date="2019-03" db="EMBL/GenBank/DDBJ databases">
        <title>Whole genome sequence of a novel Rubrobacter taiwanensis strain, isolated from Yellowstone National Park.</title>
        <authorList>
            <person name="Freed S."/>
            <person name="Ramaley R.F."/>
            <person name="Kyndt J.A."/>
        </authorList>
    </citation>
    <scope>NUCLEOTIDE SEQUENCE [LARGE SCALE GENOMIC DNA]</scope>
    <source>
        <strain evidence="5 6">Yellowstone</strain>
    </source>
</reference>
<dbReference type="CDD" id="cd18797">
    <property type="entry name" value="SF2_C_Hrq"/>
    <property type="match status" value="1"/>
</dbReference>
<dbReference type="InterPro" id="IPR014001">
    <property type="entry name" value="Helicase_ATP-bd"/>
</dbReference>
<dbReference type="CDD" id="cd17923">
    <property type="entry name" value="DEXHc_Hrq1-like"/>
    <property type="match status" value="1"/>
</dbReference>
<sequence length="749" mass="81666">MSVPALHQIEGLGRTVAKMPPRDPELADLPPLHPQLKEALENLGVRRLYAHQREAIELVRGGQNVMVATATASGKSLCYKIPAFENALRRPADRAVFLYPTKALAQDQLGKIERLGLRGVRAATYDGDTPQALRADVRRRANIVLTNPDMLNVGILPNHEGWADFLRNLKLVAVDEAHVLRGIFGSHVAAVLRRLRRVANIHGSDPTFVLTSATIANPAELAEGLVGEPFALVDRDGASAGERRVVFRNPPLLDRESGKRRSLLTEGAHVFAALVSQGVRTLAFAKSRKGAELIYRYAADRLGPELARRISPYRAGYTVRERREIEGRLFRGELLGVVSTNALELGVDVGSLDAVVCCGYPGSVASIWQQWGRAGRGRNPALAVYIAGEDALDQYLYENPQRVLGRRVEAARVTLQNPYILAPHLLAAAHEAPLEEEDGRYFGPEYGRFKEELVGGGALVESGGRAHYAGSSSPAQNISLRSASSETVLVADEEGEVIGTSEKARALKELHPGATYLHRGRAYEVEELDLPLRRALARRVANRFYTQPRVETDVEVLRGLMSRKLAGGAELHWGRVRVTDAVTFYKKIRVSDGRVAGIFPLDLPDVTFDTQALWITLPPPPGRPSFQSFGGALHAAEHGAIGLLPLYAMCDRADIGGLSTPLHRQTGLPTIFVYDGYPGGAGITQRGYEVFEELAGETLRTISGCPCESGCPSCIQSPKCGNWNEPLSKGGAIRLLEYLLGRTERYPVS</sequence>
<dbReference type="SUPFAM" id="SSF52540">
    <property type="entry name" value="P-loop containing nucleoside triphosphate hydrolases"/>
    <property type="match status" value="1"/>
</dbReference>
<feature type="domain" description="Helicase ATP-binding" evidence="3">
    <location>
        <begin position="56"/>
        <end position="233"/>
    </location>
</feature>
<dbReference type="SMART" id="SM00490">
    <property type="entry name" value="HELICc"/>
    <property type="match status" value="1"/>
</dbReference>
<gene>
    <name evidence="5" type="ORF">E0L93_09235</name>
</gene>
<comment type="caution">
    <text evidence="5">The sequence shown here is derived from an EMBL/GenBank/DDBJ whole genome shotgun (WGS) entry which is preliminary data.</text>
</comment>
<dbReference type="GO" id="GO:0003676">
    <property type="term" value="F:nucleic acid binding"/>
    <property type="evidence" value="ECO:0007669"/>
    <property type="project" value="InterPro"/>
</dbReference>
<dbReference type="EMBL" id="SKBU01000015">
    <property type="protein sequence ID" value="TCJ16886.1"/>
    <property type="molecule type" value="Genomic_DNA"/>
</dbReference>
<dbReference type="AlphaFoldDB" id="A0A4R1BHY1"/>
<dbReference type="OrthoDB" id="143059at2"/>
<dbReference type="InterPro" id="IPR018973">
    <property type="entry name" value="MZB"/>
</dbReference>
<keyword evidence="2" id="KW-0067">ATP-binding</keyword>
<dbReference type="Pfam" id="PF00271">
    <property type="entry name" value="Helicase_C"/>
    <property type="match status" value="1"/>
</dbReference>
<dbReference type="SMART" id="SM00487">
    <property type="entry name" value="DEXDc"/>
    <property type="match status" value="1"/>
</dbReference>
<dbReference type="PANTHER" id="PTHR47957">
    <property type="entry name" value="ATP-DEPENDENT HELICASE HRQ1"/>
    <property type="match status" value="1"/>
</dbReference>
<dbReference type="InterPro" id="IPR055227">
    <property type="entry name" value="HRQ1_WHD"/>
</dbReference>
<keyword evidence="6" id="KW-1185">Reference proteome</keyword>
<dbReference type="Pfam" id="PF22982">
    <property type="entry name" value="WHD_HRQ1"/>
    <property type="match status" value="1"/>
</dbReference>
<evidence type="ECO:0000259" key="3">
    <source>
        <dbReference type="PROSITE" id="PS51192"/>
    </source>
</evidence>
<dbReference type="GO" id="GO:0036297">
    <property type="term" value="P:interstrand cross-link repair"/>
    <property type="evidence" value="ECO:0007669"/>
    <property type="project" value="TreeGrafter"/>
</dbReference>
<dbReference type="InterPro" id="IPR027417">
    <property type="entry name" value="P-loop_NTPase"/>
</dbReference>
<dbReference type="Pfam" id="PF09369">
    <property type="entry name" value="MZB"/>
    <property type="match status" value="1"/>
</dbReference>
<dbReference type="Proteomes" id="UP000295244">
    <property type="component" value="Unassembled WGS sequence"/>
</dbReference>
<dbReference type="GO" id="GO:0006289">
    <property type="term" value="P:nucleotide-excision repair"/>
    <property type="evidence" value="ECO:0007669"/>
    <property type="project" value="TreeGrafter"/>
</dbReference>
<dbReference type="InterPro" id="IPR011545">
    <property type="entry name" value="DEAD/DEAH_box_helicase_dom"/>
</dbReference>
<name>A0A4R1BHY1_9ACTN</name>
<keyword evidence="1" id="KW-0547">Nucleotide-binding</keyword>
<dbReference type="PANTHER" id="PTHR47957:SF3">
    <property type="entry name" value="ATP-DEPENDENT HELICASE HRQ1"/>
    <property type="match status" value="1"/>
</dbReference>
<feature type="domain" description="Helicase C-terminal" evidence="4">
    <location>
        <begin position="266"/>
        <end position="419"/>
    </location>
</feature>
<evidence type="ECO:0000256" key="2">
    <source>
        <dbReference type="ARBA" id="ARBA00022840"/>
    </source>
</evidence>
<proteinExistence type="predicted"/>
<protein>
    <submittedName>
        <fullName evidence="5">DEAD/DEAH box helicase</fullName>
    </submittedName>
</protein>
<organism evidence="5 6">
    <name type="scientific">Rubrobacter taiwanensis</name>
    <dbReference type="NCBI Taxonomy" id="185139"/>
    <lineage>
        <taxon>Bacteria</taxon>
        <taxon>Bacillati</taxon>
        <taxon>Actinomycetota</taxon>
        <taxon>Rubrobacteria</taxon>
        <taxon>Rubrobacterales</taxon>
        <taxon>Rubrobacteraceae</taxon>
        <taxon>Rubrobacter</taxon>
    </lineage>
</organism>
<evidence type="ECO:0000313" key="6">
    <source>
        <dbReference type="Proteomes" id="UP000295244"/>
    </source>
</evidence>
<dbReference type="GO" id="GO:0043138">
    <property type="term" value="F:3'-5' DNA helicase activity"/>
    <property type="evidence" value="ECO:0007669"/>
    <property type="project" value="TreeGrafter"/>
</dbReference>
<dbReference type="PROSITE" id="PS51194">
    <property type="entry name" value="HELICASE_CTER"/>
    <property type="match status" value="1"/>
</dbReference>
<dbReference type="Gene3D" id="3.40.50.300">
    <property type="entry name" value="P-loop containing nucleotide triphosphate hydrolases"/>
    <property type="match status" value="2"/>
</dbReference>
<evidence type="ECO:0000313" key="5">
    <source>
        <dbReference type="EMBL" id="TCJ16886.1"/>
    </source>
</evidence>